<dbReference type="AlphaFoldDB" id="A0A3M2HUK4"/>
<dbReference type="Proteomes" id="UP000269774">
    <property type="component" value="Unassembled WGS sequence"/>
</dbReference>
<accession>A0A3M2HUK4</accession>
<dbReference type="OrthoDB" id="7003789at2"/>
<protein>
    <submittedName>
        <fullName evidence="1">Uncharacterized protein</fullName>
    </submittedName>
</protein>
<reference evidence="1 2" key="1">
    <citation type="submission" date="2018-10" db="EMBL/GenBank/DDBJ databases">
        <title>Pseudomonas zhaodongensis NEAU-ST5-21(T) genome.</title>
        <authorList>
            <person name="Peng J."/>
            <person name="Liu Z.-P."/>
        </authorList>
    </citation>
    <scope>NUCLEOTIDE SEQUENCE [LARGE SCALE GENOMIC DNA]</scope>
    <source>
        <strain evidence="1 2">NEAU-ST5-21</strain>
    </source>
</reference>
<organism evidence="1 2">
    <name type="scientific">Stutzerimonas zhaodongensis</name>
    <dbReference type="NCBI Taxonomy" id="1176257"/>
    <lineage>
        <taxon>Bacteria</taxon>
        <taxon>Pseudomonadati</taxon>
        <taxon>Pseudomonadota</taxon>
        <taxon>Gammaproteobacteria</taxon>
        <taxon>Pseudomonadales</taxon>
        <taxon>Pseudomonadaceae</taxon>
        <taxon>Stutzerimonas</taxon>
    </lineage>
</organism>
<keyword evidence="2" id="KW-1185">Reference proteome</keyword>
<dbReference type="RefSeq" id="WP_122166139.1">
    <property type="nucleotide sequence ID" value="NZ_CP180504.1"/>
</dbReference>
<comment type="caution">
    <text evidence="1">The sequence shown here is derived from an EMBL/GenBank/DDBJ whole genome shotgun (WGS) entry which is preliminary data.</text>
</comment>
<evidence type="ECO:0000313" key="2">
    <source>
        <dbReference type="Proteomes" id="UP000269774"/>
    </source>
</evidence>
<evidence type="ECO:0000313" key="1">
    <source>
        <dbReference type="EMBL" id="RMH90592.1"/>
    </source>
</evidence>
<name>A0A3M2HUK4_9GAMM</name>
<dbReference type="EMBL" id="RFFM01000002">
    <property type="protein sequence ID" value="RMH90592.1"/>
    <property type="molecule type" value="Genomic_DNA"/>
</dbReference>
<proteinExistence type="predicted"/>
<gene>
    <name evidence="1" type="ORF">EA797_14025</name>
</gene>
<sequence>MIRIRGQVGEWPVDLSIEMDDQDWAQLAKQLPLTANVQAAPAPIAEDADSLWLGAQQVLRDAGSMDGPQLLAELEALAGSAVAGKRLLVRLRHSTQVKVRSDTDAPIYSWIAESS</sequence>